<dbReference type="EMBL" id="UINC01139657">
    <property type="protein sequence ID" value="SVD26341.1"/>
    <property type="molecule type" value="Genomic_DNA"/>
</dbReference>
<sequence>MIHYDSIVIGGGFNSLITASILGQSGKKVVLLEACEQIGGLASTTEFVPGFQ</sequence>
<gene>
    <name evidence="1" type="ORF">METZ01_LOCUS379195</name>
</gene>
<evidence type="ECO:0000313" key="1">
    <source>
        <dbReference type="EMBL" id="SVD26341.1"/>
    </source>
</evidence>
<dbReference type="SUPFAM" id="SSF51905">
    <property type="entry name" value="FAD/NAD(P)-binding domain"/>
    <property type="match status" value="1"/>
</dbReference>
<protein>
    <recommendedName>
        <fullName evidence="2">FAD dependent oxidoreductase domain-containing protein</fullName>
    </recommendedName>
</protein>
<dbReference type="Pfam" id="PF13450">
    <property type="entry name" value="NAD_binding_8"/>
    <property type="match status" value="1"/>
</dbReference>
<reference evidence="1" key="1">
    <citation type="submission" date="2018-05" db="EMBL/GenBank/DDBJ databases">
        <authorList>
            <person name="Lanie J.A."/>
            <person name="Ng W.-L."/>
            <person name="Kazmierczak K.M."/>
            <person name="Andrzejewski T.M."/>
            <person name="Davidsen T.M."/>
            <person name="Wayne K.J."/>
            <person name="Tettelin H."/>
            <person name="Glass J.I."/>
            <person name="Rusch D."/>
            <person name="Podicherti R."/>
            <person name="Tsui H.-C.T."/>
            <person name="Winkler M.E."/>
        </authorList>
    </citation>
    <scope>NUCLEOTIDE SEQUENCE</scope>
</reference>
<dbReference type="InterPro" id="IPR036188">
    <property type="entry name" value="FAD/NAD-bd_sf"/>
</dbReference>
<dbReference type="PANTHER" id="PTHR10668:SF103">
    <property type="entry name" value="PYRIDINE NUCLEOTIDE-DISULFIDE OXIDOREDUCTASE DOMAIN-CONTAINING PROTEIN 2"/>
    <property type="match status" value="1"/>
</dbReference>
<feature type="non-terminal residue" evidence="1">
    <location>
        <position position="52"/>
    </location>
</feature>
<dbReference type="PANTHER" id="PTHR10668">
    <property type="entry name" value="PHYTOENE DEHYDROGENASE"/>
    <property type="match status" value="1"/>
</dbReference>
<organism evidence="1">
    <name type="scientific">marine metagenome</name>
    <dbReference type="NCBI Taxonomy" id="408172"/>
    <lineage>
        <taxon>unclassified sequences</taxon>
        <taxon>metagenomes</taxon>
        <taxon>ecological metagenomes</taxon>
    </lineage>
</organism>
<name>A0A382TXW6_9ZZZZ</name>
<evidence type="ECO:0008006" key="2">
    <source>
        <dbReference type="Google" id="ProtNLM"/>
    </source>
</evidence>
<dbReference type="AlphaFoldDB" id="A0A382TXW6"/>
<dbReference type="Gene3D" id="3.50.50.60">
    <property type="entry name" value="FAD/NAD(P)-binding domain"/>
    <property type="match status" value="1"/>
</dbReference>
<accession>A0A382TXW6</accession>
<proteinExistence type="predicted"/>